<organism evidence="2 3">
    <name type="scientific">Lutibacter agarilyticus</name>
    <dbReference type="NCBI Taxonomy" id="1109740"/>
    <lineage>
        <taxon>Bacteria</taxon>
        <taxon>Pseudomonadati</taxon>
        <taxon>Bacteroidota</taxon>
        <taxon>Flavobacteriia</taxon>
        <taxon>Flavobacteriales</taxon>
        <taxon>Flavobacteriaceae</taxon>
        <taxon>Lutibacter</taxon>
    </lineage>
</organism>
<dbReference type="OrthoDB" id="9765926at2"/>
<keyword evidence="1" id="KW-0732">Signal</keyword>
<sequence>MNKYKFSFLICLIFGLFHGYSQADCSTALPVCTNADAAGGVVNGYGNDDFNGRDELGCLRLKNGSSTIEVNSYWFKVKLAESGDFGFNIIPNSTSEDWDFAVFGPNPTCGALGEPVACNFRANNGATGVGNDYPSGSNPDAYESWMTVNAGDEYLIFVNQYDGNNAGFSIEWKGAVMSKPNPLDCDILVNLGPDRDFCMGDAGTVLNATTFGSSYSYSWYKENSSTGAFEVLPLETAPTLFVDASGNYKVEVTDNSTLEVKSDDIVVTFHPVPIANSVSNLAACDADLDGVEAFNLELQTPGVTSGQTNVKVTYHSSYIFALAGASPQVSPLTSGNATIWARIESLGNSKCYDVTSFDLIVTGALNVANPVNLIECDDDGDGSYIFDLESQTSKILNGETGVVTYYEDEFNAIDSKGWIPNPESYNSKTRTIWARAEPSIRSDCATILSFEIEVLDFAVANQPTNILQCDDNNDGYYQFDLKTLKDAEILGSQDPANYEIYYFATQADADNNLNALTNPYTTVTPYAVETIYARIQNSLVSYCFNTINFTLQVFDSANPPIPSDIPNLEFCDDRSDGDDTNGFYEFNLRDREVEILNGQSQYIFDIDYFEDPQYLIQIPNPTAYTNKEVNEQTIYVRVTNNNPNNVDCYSDTSFNIKVNPLPNAMTSVFEFRQCDEDGTSDGITDFNLEEADTFIAFGDLSLKITYHLSPIDAASGINIQAKHPFSNNKASTVYARVESSNGCFRIVQVNLIVSVTAFPPSYVRKLITCDDDGSIDGLHVFDLAQTTSEIIAQFLPAQNLRVSFYRNSDDALSESNKINPDNAYLSEVPNNQTIWVRAESSVNGGCFGIAPVIELIVNPIPEFELEEEGVVCLNNAPLIVPTYNPKGFYTYEWYNEAGDLISQQAYAEINNAGIYTVIASTNLNCESFPKQITITESNIAAISSEDVVILDNSNNNSITVITENKNLGIGDYEFALDDISGPFQDSPSFSNLEPGQHTLYVQEKNNCGIASTTIYIFGFPNFFTPNGDGVNDTWNVRGVDFSLFPESNLYIYDRYGKLLANFTANSKGWDGMYNGHESLNADYWYLAQITDNNGVMREFKGHFSLIRRYVN</sequence>
<name>A0A238YBJ0_9FLAO</name>
<feature type="signal peptide" evidence="1">
    <location>
        <begin position="1"/>
        <end position="23"/>
    </location>
</feature>
<gene>
    <name evidence="2" type="ORF">SAMN06265371_108153</name>
</gene>
<dbReference type="Proteomes" id="UP000198384">
    <property type="component" value="Unassembled WGS sequence"/>
</dbReference>
<accession>A0A238YBJ0</accession>
<dbReference type="EMBL" id="FZNT01000008">
    <property type="protein sequence ID" value="SNR67729.1"/>
    <property type="molecule type" value="Genomic_DNA"/>
</dbReference>
<evidence type="ECO:0000313" key="3">
    <source>
        <dbReference type="Proteomes" id="UP000198384"/>
    </source>
</evidence>
<dbReference type="NCBIfam" id="TIGR04131">
    <property type="entry name" value="Bac_Flav_CTERM"/>
    <property type="match status" value="1"/>
</dbReference>
<reference evidence="2 3" key="1">
    <citation type="submission" date="2017-06" db="EMBL/GenBank/DDBJ databases">
        <authorList>
            <person name="Kim H.J."/>
            <person name="Triplett B.A."/>
        </authorList>
    </citation>
    <scope>NUCLEOTIDE SEQUENCE [LARGE SCALE GENOMIC DNA]</scope>
    <source>
        <strain evidence="2 3">DSM 29150</strain>
    </source>
</reference>
<dbReference type="InterPro" id="IPR026341">
    <property type="entry name" value="T9SS_type_B"/>
</dbReference>
<dbReference type="RefSeq" id="WP_089382353.1">
    <property type="nucleotide sequence ID" value="NZ_FZNT01000008.1"/>
</dbReference>
<dbReference type="AlphaFoldDB" id="A0A238YBJ0"/>
<dbReference type="Pfam" id="PF13585">
    <property type="entry name" value="CHU_C"/>
    <property type="match status" value="1"/>
</dbReference>
<evidence type="ECO:0000256" key="1">
    <source>
        <dbReference type="SAM" id="SignalP"/>
    </source>
</evidence>
<feature type="chain" id="PRO_5012850863" evidence="1">
    <location>
        <begin position="24"/>
        <end position="1111"/>
    </location>
</feature>
<proteinExistence type="predicted"/>
<evidence type="ECO:0000313" key="2">
    <source>
        <dbReference type="EMBL" id="SNR67729.1"/>
    </source>
</evidence>
<protein>
    <submittedName>
        <fullName evidence="2">Gliding motility-associated C-terminal domain-containing protein</fullName>
    </submittedName>
</protein>
<keyword evidence="3" id="KW-1185">Reference proteome</keyword>